<accession>A0A8S1RGW6</accession>
<evidence type="ECO:0000313" key="2">
    <source>
        <dbReference type="Proteomes" id="UP000692954"/>
    </source>
</evidence>
<protein>
    <submittedName>
        <fullName evidence="1">Uncharacterized protein</fullName>
    </submittedName>
</protein>
<organism evidence="1 2">
    <name type="scientific">Paramecium sonneborni</name>
    <dbReference type="NCBI Taxonomy" id="65129"/>
    <lineage>
        <taxon>Eukaryota</taxon>
        <taxon>Sar</taxon>
        <taxon>Alveolata</taxon>
        <taxon>Ciliophora</taxon>
        <taxon>Intramacronucleata</taxon>
        <taxon>Oligohymenophorea</taxon>
        <taxon>Peniculida</taxon>
        <taxon>Parameciidae</taxon>
        <taxon>Paramecium</taxon>
    </lineage>
</organism>
<gene>
    <name evidence="1" type="ORF">PSON_ATCC_30995.1.T1670070</name>
</gene>
<dbReference type="Proteomes" id="UP000692954">
    <property type="component" value="Unassembled WGS sequence"/>
</dbReference>
<reference evidence="1" key="1">
    <citation type="submission" date="2021-01" db="EMBL/GenBank/DDBJ databases">
        <authorList>
            <consortium name="Genoscope - CEA"/>
            <person name="William W."/>
        </authorList>
    </citation>
    <scope>NUCLEOTIDE SEQUENCE</scope>
</reference>
<evidence type="ECO:0000313" key="1">
    <source>
        <dbReference type="EMBL" id="CAD8126434.1"/>
    </source>
</evidence>
<keyword evidence="2" id="KW-1185">Reference proteome</keyword>
<proteinExistence type="predicted"/>
<dbReference type="AlphaFoldDB" id="A0A8S1RGW6"/>
<sequence>MLRIYLQLQIILSKVYLPKERIIYKEILQLILKKIDHQVKNQIILLLIKLLKLEMYPSKELYLQVEKRKLLILALKKILIQNNLIKPQ</sequence>
<name>A0A8S1RGW6_9CILI</name>
<comment type="caution">
    <text evidence="1">The sequence shown here is derived from an EMBL/GenBank/DDBJ whole genome shotgun (WGS) entry which is preliminary data.</text>
</comment>
<dbReference type="EMBL" id="CAJJDN010000167">
    <property type="protein sequence ID" value="CAD8126434.1"/>
    <property type="molecule type" value="Genomic_DNA"/>
</dbReference>